<feature type="non-terminal residue" evidence="1">
    <location>
        <position position="108"/>
    </location>
</feature>
<accession>A0A9P6R8G9</accession>
<dbReference type="EMBL" id="JAAAIP010000591">
    <property type="protein sequence ID" value="KAG0314704.1"/>
    <property type="molecule type" value="Genomic_DNA"/>
</dbReference>
<dbReference type="AlphaFoldDB" id="A0A9P6R8G9"/>
<evidence type="ECO:0000313" key="1">
    <source>
        <dbReference type="EMBL" id="KAG0314704.1"/>
    </source>
</evidence>
<sequence>MWKQGYAGFMSNISNNASASTAIDTTFEQDVANTDEITASDLSLRGVSKIYSTHMKLLTLLENTLDGPLVSANAMKKCKYDTTFLSYFRNTPLITEALLRSGWTALLT</sequence>
<protein>
    <submittedName>
        <fullName evidence="1">Uncharacterized protein</fullName>
    </submittedName>
</protein>
<comment type="caution">
    <text evidence="1">The sequence shown here is derived from an EMBL/GenBank/DDBJ whole genome shotgun (WGS) entry which is preliminary data.</text>
</comment>
<gene>
    <name evidence="1" type="ORF">BGZ99_007916</name>
</gene>
<evidence type="ECO:0000313" key="2">
    <source>
        <dbReference type="Proteomes" id="UP000738325"/>
    </source>
</evidence>
<keyword evidence="2" id="KW-1185">Reference proteome</keyword>
<dbReference type="Proteomes" id="UP000738325">
    <property type="component" value="Unassembled WGS sequence"/>
</dbReference>
<name>A0A9P6R8G9_9FUNG</name>
<proteinExistence type="predicted"/>
<reference evidence="1" key="1">
    <citation type="journal article" date="2020" name="Fungal Divers.">
        <title>Resolving the Mortierellaceae phylogeny through synthesis of multi-gene phylogenetics and phylogenomics.</title>
        <authorList>
            <person name="Vandepol N."/>
            <person name="Liber J."/>
            <person name="Desiro A."/>
            <person name="Na H."/>
            <person name="Kennedy M."/>
            <person name="Barry K."/>
            <person name="Grigoriev I.V."/>
            <person name="Miller A.N."/>
            <person name="O'Donnell K."/>
            <person name="Stajich J.E."/>
            <person name="Bonito G."/>
        </authorList>
    </citation>
    <scope>NUCLEOTIDE SEQUENCE</scope>
    <source>
        <strain evidence="1">REB-010B</strain>
    </source>
</reference>
<organism evidence="1 2">
    <name type="scientific">Dissophora globulifera</name>
    <dbReference type="NCBI Taxonomy" id="979702"/>
    <lineage>
        <taxon>Eukaryota</taxon>
        <taxon>Fungi</taxon>
        <taxon>Fungi incertae sedis</taxon>
        <taxon>Mucoromycota</taxon>
        <taxon>Mortierellomycotina</taxon>
        <taxon>Mortierellomycetes</taxon>
        <taxon>Mortierellales</taxon>
        <taxon>Mortierellaceae</taxon>
        <taxon>Dissophora</taxon>
    </lineage>
</organism>